<dbReference type="CDD" id="cd05327">
    <property type="entry name" value="retinol-DH_like_SDR_c_like"/>
    <property type="match status" value="1"/>
</dbReference>
<sequence>MSLLGFNDPLTAIASVVTGVAIILSLIKYYLYLTCGHFTSTRKMEGKTVVITGANSGIGKETARDLAKRGARIIMACRNMETAKQAQDEIVKETGNKNVTVLKLDLSSQGSIREFAAEVTRTVSKLDVLVHNAGFAETFRKSKSVDGVEFTMATNHYGPFLLTHLLIDLLKRSAPARIVVVASELYRFASVDLNNLNPVNSLPAYLYYVSKCANIMFTRELARRLEGTAVTANCLHPGMIDSGIWRNVPFPLTLPMRLIKSFFKTNAEGAQTSLYLSCSEEVQGVTGKYFMDCKEANLNASISDMEKARKLWEESAKIFIQFTPLSFHAFWHALYAEEIMAETGNTKLLIKHIDISSLTSVRAFAKELVETEPVIDVLIHNAGVAQGFNNKVTPDGLEFTMATNYYGPFLLTHLLIDPLKRSDQGRIVIVSSKLYRFASLNPANVNSINPVNYFSLFPVHLYNLSKFAEIMFTQELARRLRDTKVTANCLHPGVIDTGIWRNVPFPLSILFKPIQMCFRTPEEGARTSIYLSVSPDVETVSGKYFRGCKVNELNRRVQHVARQHDLWEASKKLVKLTPEDPQI</sequence>
<evidence type="ECO:0000256" key="2">
    <source>
        <dbReference type="SAM" id="Phobius"/>
    </source>
</evidence>
<proteinExistence type="predicted"/>
<dbReference type="AlphaFoldDB" id="A0A182N3A3"/>
<evidence type="ECO:0000313" key="3">
    <source>
        <dbReference type="EnsemblMetazoa" id="ADIR002115-PA"/>
    </source>
</evidence>
<organism evidence="3 4">
    <name type="scientific">Anopheles dirus</name>
    <dbReference type="NCBI Taxonomy" id="7168"/>
    <lineage>
        <taxon>Eukaryota</taxon>
        <taxon>Metazoa</taxon>
        <taxon>Ecdysozoa</taxon>
        <taxon>Arthropoda</taxon>
        <taxon>Hexapoda</taxon>
        <taxon>Insecta</taxon>
        <taxon>Pterygota</taxon>
        <taxon>Neoptera</taxon>
        <taxon>Endopterygota</taxon>
        <taxon>Diptera</taxon>
        <taxon>Nematocera</taxon>
        <taxon>Culicoidea</taxon>
        <taxon>Culicidae</taxon>
        <taxon>Anophelinae</taxon>
        <taxon>Anopheles</taxon>
    </lineage>
</organism>
<dbReference type="GO" id="GO:0016491">
    <property type="term" value="F:oxidoreductase activity"/>
    <property type="evidence" value="ECO:0007669"/>
    <property type="project" value="UniProtKB-KW"/>
</dbReference>
<dbReference type="PANTHER" id="PTHR43157:SF66">
    <property type="entry name" value="WW DOMAIN-CONTAINING OXIDOREDUCTASE-LIKE PROTEIN"/>
    <property type="match status" value="1"/>
</dbReference>
<evidence type="ECO:0008006" key="5">
    <source>
        <dbReference type="Google" id="ProtNLM"/>
    </source>
</evidence>
<keyword evidence="2" id="KW-0472">Membrane</keyword>
<dbReference type="InterPro" id="IPR036291">
    <property type="entry name" value="NAD(P)-bd_dom_sf"/>
</dbReference>
<evidence type="ECO:0000313" key="4">
    <source>
        <dbReference type="Proteomes" id="UP000075884"/>
    </source>
</evidence>
<dbReference type="STRING" id="7168.A0A182N3A3"/>
<keyword evidence="1" id="KW-0560">Oxidoreductase</keyword>
<dbReference type="PANTHER" id="PTHR43157">
    <property type="entry name" value="PHOSPHATIDYLINOSITOL-GLYCAN BIOSYNTHESIS CLASS F PROTEIN-RELATED"/>
    <property type="match status" value="1"/>
</dbReference>
<dbReference type="EnsemblMetazoa" id="ADIR002115-RA">
    <property type="protein sequence ID" value="ADIR002115-PA"/>
    <property type="gene ID" value="ADIR002115"/>
</dbReference>
<dbReference type="SUPFAM" id="SSF51735">
    <property type="entry name" value="NAD(P)-binding Rossmann-fold domains"/>
    <property type="match status" value="2"/>
</dbReference>
<reference evidence="3" key="2">
    <citation type="submission" date="2020-05" db="UniProtKB">
        <authorList>
            <consortium name="EnsemblMetazoa"/>
        </authorList>
    </citation>
    <scope>IDENTIFICATION</scope>
    <source>
        <strain evidence="3">WRAIR2</strain>
    </source>
</reference>
<dbReference type="VEuPathDB" id="VectorBase:ADIR002115"/>
<keyword evidence="2" id="KW-1133">Transmembrane helix</keyword>
<protein>
    <recommendedName>
        <fullName evidence="5">Retinol dehydrogenase 14</fullName>
    </recommendedName>
</protein>
<keyword evidence="4" id="KW-1185">Reference proteome</keyword>
<dbReference type="Pfam" id="PF00106">
    <property type="entry name" value="adh_short"/>
    <property type="match status" value="2"/>
</dbReference>
<dbReference type="Gene3D" id="3.40.50.720">
    <property type="entry name" value="NAD(P)-binding Rossmann-like Domain"/>
    <property type="match status" value="2"/>
</dbReference>
<accession>A0A182N3A3</accession>
<name>A0A182N3A3_9DIPT</name>
<dbReference type="Proteomes" id="UP000075884">
    <property type="component" value="Unassembled WGS sequence"/>
</dbReference>
<dbReference type="InterPro" id="IPR002347">
    <property type="entry name" value="SDR_fam"/>
</dbReference>
<keyword evidence="2" id="KW-0812">Transmembrane</keyword>
<dbReference type="PRINTS" id="PR00080">
    <property type="entry name" value="SDRFAMILY"/>
</dbReference>
<dbReference type="PRINTS" id="PR00081">
    <property type="entry name" value="GDHRDH"/>
</dbReference>
<reference evidence="4" key="1">
    <citation type="submission" date="2013-03" db="EMBL/GenBank/DDBJ databases">
        <title>The Genome Sequence of Anopheles dirus WRAIR2.</title>
        <authorList>
            <consortium name="The Broad Institute Genomics Platform"/>
            <person name="Neafsey D.E."/>
            <person name="Walton C."/>
            <person name="Walker B."/>
            <person name="Young S.K."/>
            <person name="Zeng Q."/>
            <person name="Gargeya S."/>
            <person name="Fitzgerald M."/>
            <person name="Haas B."/>
            <person name="Abouelleil A."/>
            <person name="Allen A.W."/>
            <person name="Alvarado L."/>
            <person name="Arachchi H.M."/>
            <person name="Berlin A.M."/>
            <person name="Chapman S.B."/>
            <person name="Gainer-Dewar J."/>
            <person name="Goldberg J."/>
            <person name="Griggs A."/>
            <person name="Gujja S."/>
            <person name="Hansen M."/>
            <person name="Howarth C."/>
            <person name="Imamovic A."/>
            <person name="Ireland A."/>
            <person name="Larimer J."/>
            <person name="McCowan C."/>
            <person name="Murphy C."/>
            <person name="Pearson M."/>
            <person name="Poon T.W."/>
            <person name="Priest M."/>
            <person name="Roberts A."/>
            <person name="Saif S."/>
            <person name="Shea T."/>
            <person name="Sisk P."/>
            <person name="Sykes S."/>
            <person name="Wortman J."/>
            <person name="Nusbaum C."/>
            <person name="Birren B."/>
        </authorList>
    </citation>
    <scope>NUCLEOTIDE SEQUENCE [LARGE SCALE GENOMIC DNA]</scope>
    <source>
        <strain evidence="4">WRAIR2</strain>
    </source>
</reference>
<feature type="transmembrane region" description="Helical" evidence="2">
    <location>
        <begin position="12"/>
        <end position="33"/>
    </location>
</feature>
<evidence type="ECO:0000256" key="1">
    <source>
        <dbReference type="ARBA" id="ARBA00023002"/>
    </source>
</evidence>